<dbReference type="CDD" id="cd00082">
    <property type="entry name" value="HisKA"/>
    <property type="match status" value="1"/>
</dbReference>
<dbReference type="SUPFAM" id="SSF55874">
    <property type="entry name" value="ATPase domain of HSP90 chaperone/DNA topoisomerase II/histidine kinase"/>
    <property type="match status" value="1"/>
</dbReference>
<dbReference type="SMART" id="SM00388">
    <property type="entry name" value="HisKA"/>
    <property type="match status" value="1"/>
</dbReference>
<dbReference type="Gene3D" id="3.30.565.10">
    <property type="entry name" value="Histidine kinase-like ATPase, C-terminal domain"/>
    <property type="match status" value="1"/>
</dbReference>
<reference evidence="11" key="2">
    <citation type="submission" date="2024-06" db="EMBL/GenBank/DDBJ databases">
        <authorList>
            <person name="Plum-Jensen L.E."/>
            <person name="Schramm A."/>
            <person name="Marshall I.P.G."/>
        </authorList>
    </citation>
    <scope>NUCLEOTIDE SEQUENCE</scope>
    <source>
        <strain evidence="11">Rat1</strain>
    </source>
</reference>
<evidence type="ECO:0000256" key="2">
    <source>
        <dbReference type="ARBA" id="ARBA00004370"/>
    </source>
</evidence>
<evidence type="ECO:0000256" key="3">
    <source>
        <dbReference type="ARBA" id="ARBA00012438"/>
    </source>
</evidence>
<dbReference type="Gene3D" id="6.10.340.10">
    <property type="match status" value="1"/>
</dbReference>
<comment type="catalytic activity">
    <reaction evidence="1">
        <text>ATP + protein L-histidine = ADP + protein N-phospho-L-histidine.</text>
        <dbReference type="EC" id="2.7.13.3"/>
    </reaction>
</comment>
<protein>
    <recommendedName>
        <fullName evidence="3">histidine kinase</fullName>
        <ecNumber evidence="3">2.7.13.3</ecNumber>
    </recommendedName>
</protein>
<keyword evidence="7" id="KW-0902">Two-component regulatory system</keyword>
<evidence type="ECO:0000256" key="4">
    <source>
        <dbReference type="ARBA" id="ARBA00022553"/>
    </source>
</evidence>
<keyword evidence="8" id="KW-0472">Membrane</keyword>
<dbReference type="PANTHER" id="PTHR45436:SF5">
    <property type="entry name" value="SENSOR HISTIDINE KINASE TRCS"/>
    <property type="match status" value="1"/>
</dbReference>
<dbReference type="InterPro" id="IPR003660">
    <property type="entry name" value="HAMP_dom"/>
</dbReference>
<evidence type="ECO:0000256" key="6">
    <source>
        <dbReference type="ARBA" id="ARBA00022777"/>
    </source>
</evidence>
<dbReference type="PROSITE" id="PS50109">
    <property type="entry name" value="HIS_KIN"/>
    <property type="match status" value="1"/>
</dbReference>
<dbReference type="Gene3D" id="1.10.287.130">
    <property type="match status" value="1"/>
</dbReference>
<evidence type="ECO:0000313" key="11">
    <source>
        <dbReference type="EMBL" id="XCN75031.1"/>
    </source>
</evidence>
<evidence type="ECO:0000256" key="1">
    <source>
        <dbReference type="ARBA" id="ARBA00000085"/>
    </source>
</evidence>
<feature type="domain" description="Histidine kinase" evidence="9">
    <location>
        <begin position="490"/>
        <end position="657"/>
    </location>
</feature>
<reference evidence="11" key="1">
    <citation type="journal article" date="2024" name="Syst. Appl. Microbiol.">
        <title>First single-strain enrichments of Electrothrix cable bacteria, description of E. aestuarii sp. nov. and E. rattekaaiensis sp. nov., and proposal of a cable bacteria taxonomy following the rules of the SeqCode.</title>
        <authorList>
            <person name="Plum-Jensen L.E."/>
            <person name="Schramm A."/>
            <person name="Marshall I.P.G."/>
        </authorList>
    </citation>
    <scope>NUCLEOTIDE SEQUENCE</scope>
    <source>
        <strain evidence="11">Rat1</strain>
    </source>
</reference>
<keyword evidence="8" id="KW-0812">Transmembrane</keyword>
<name>A0AAU8M1A7_9BACT</name>
<dbReference type="SUPFAM" id="SSF47384">
    <property type="entry name" value="Homodimeric domain of signal transducing histidine kinase"/>
    <property type="match status" value="1"/>
</dbReference>
<dbReference type="InterPro" id="IPR050428">
    <property type="entry name" value="TCS_sensor_his_kinase"/>
</dbReference>
<evidence type="ECO:0000256" key="5">
    <source>
        <dbReference type="ARBA" id="ARBA00022679"/>
    </source>
</evidence>
<evidence type="ECO:0000256" key="7">
    <source>
        <dbReference type="ARBA" id="ARBA00023012"/>
    </source>
</evidence>
<evidence type="ECO:0000259" key="10">
    <source>
        <dbReference type="PROSITE" id="PS50885"/>
    </source>
</evidence>
<keyword evidence="4" id="KW-0597">Phosphoprotein</keyword>
<feature type="transmembrane region" description="Helical" evidence="8">
    <location>
        <begin position="408"/>
        <end position="427"/>
    </location>
</feature>
<dbReference type="Gene3D" id="2.60.40.1190">
    <property type="match status" value="1"/>
</dbReference>
<dbReference type="InterPro" id="IPR005467">
    <property type="entry name" value="His_kinase_dom"/>
</dbReference>
<dbReference type="InterPro" id="IPR036097">
    <property type="entry name" value="HisK_dim/P_sf"/>
</dbReference>
<accession>A0AAU8M1A7</accession>
<keyword evidence="5" id="KW-0808">Transferase</keyword>
<comment type="subcellular location">
    <subcellularLocation>
        <location evidence="2">Membrane</location>
    </subcellularLocation>
</comment>
<sequence length="657" mass="74669">MRFSLRLKLALLSLLLLLFPLLGMRLNNTLKNSLITSQQETLTLTAQAVAAALTDRNDLFDREQFHGLNQDKDLYLFQLTNTIQLDGKLDDWRPELAEAEEFGREHLISSEGNYVLQSLNFRHLAGKQDKYLYALFDVQDDHVIYRSKNSLRLDRSDHLQIIIGDDEGQRKYLITAHEQGWVNGFLMPDIPIKFPVSEQRIQGVWTQTESGYILEIRIPLELLGNKLAFTIADVDDAETRDIKALIGTSNLKEDKAPGLLLTTSTPIEEILKSLDRPYARIRIVDRNQRVRAQVGSLRTTEVSRKQEDNLSRRINEFMRPLYRFFINPFLAEFKDQASQPTELDMKGIREGLAGKHSVTSYLMEGGQVEVMAAITPLYEQEQVIGAVVVEQTTNSILSLSNRLIEETISLSVIAFLFGGCVLLFFAFRISARIRHLRNQAGSAITPDGRILNTIHRSSASDEIADLGRTLESMLSQLQQQIEHREQMADNLEHEMRTPLAGIAASVKNLRQEQLGTNSSDRIMEYIQWVERDVQRMEALLTSIREATTLKNALLLDSMEVFDLGRAISVWLEHGWRPVFGEVDILYQEPEHEVLVNGDPVRLRQALDKLVENAVSFHSPGTTIELELENSEEGGSHCLLSMRGRLSTQICNSKFFIP</sequence>
<keyword evidence="6 11" id="KW-0418">Kinase</keyword>
<evidence type="ECO:0000259" key="9">
    <source>
        <dbReference type="PROSITE" id="PS50109"/>
    </source>
</evidence>
<dbReference type="SUPFAM" id="SSF49344">
    <property type="entry name" value="CBD9-like"/>
    <property type="match status" value="1"/>
</dbReference>
<dbReference type="KEGG" id="eaj:Q3M24_09945"/>
<organism evidence="11">
    <name type="scientific">Candidatus Electrothrix aestuarii</name>
    <dbReference type="NCBI Taxonomy" id="3062594"/>
    <lineage>
        <taxon>Bacteria</taxon>
        <taxon>Pseudomonadati</taxon>
        <taxon>Thermodesulfobacteriota</taxon>
        <taxon>Desulfobulbia</taxon>
        <taxon>Desulfobulbales</taxon>
        <taxon>Desulfobulbaceae</taxon>
        <taxon>Candidatus Electrothrix</taxon>
    </lineage>
</organism>
<dbReference type="AlphaFoldDB" id="A0AAU8M1A7"/>
<evidence type="ECO:0000256" key="8">
    <source>
        <dbReference type="SAM" id="Phobius"/>
    </source>
</evidence>
<dbReference type="GO" id="GO:0000155">
    <property type="term" value="F:phosphorelay sensor kinase activity"/>
    <property type="evidence" value="ECO:0007669"/>
    <property type="project" value="InterPro"/>
</dbReference>
<dbReference type="GO" id="GO:0016020">
    <property type="term" value="C:membrane"/>
    <property type="evidence" value="ECO:0007669"/>
    <property type="project" value="UniProtKB-SubCell"/>
</dbReference>
<dbReference type="InterPro" id="IPR003661">
    <property type="entry name" value="HisK_dim/P_dom"/>
</dbReference>
<dbReference type="EMBL" id="CP159373">
    <property type="protein sequence ID" value="XCN75031.1"/>
    <property type="molecule type" value="Genomic_DNA"/>
</dbReference>
<dbReference type="EC" id="2.7.13.3" evidence="3"/>
<gene>
    <name evidence="11" type="ORF">Q3M24_09945</name>
</gene>
<proteinExistence type="predicted"/>
<dbReference type="InterPro" id="IPR036890">
    <property type="entry name" value="HATPase_C_sf"/>
</dbReference>
<feature type="domain" description="HAMP" evidence="10">
    <location>
        <begin position="427"/>
        <end position="482"/>
    </location>
</feature>
<dbReference type="PANTHER" id="PTHR45436">
    <property type="entry name" value="SENSOR HISTIDINE KINASE YKOH"/>
    <property type="match status" value="1"/>
</dbReference>
<dbReference type="PROSITE" id="PS50885">
    <property type="entry name" value="HAMP"/>
    <property type="match status" value="1"/>
</dbReference>
<dbReference type="Pfam" id="PF00512">
    <property type="entry name" value="HisKA"/>
    <property type="match status" value="1"/>
</dbReference>
<keyword evidence="8" id="KW-1133">Transmembrane helix</keyword>